<dbReference type="EMBL" id="FXZC01000003">
    <property type="protein sequence ID" value="SMX79614.1"/>
    <property type="molecule type" value="Genomic_DNA"/>
</dbReference>
<sequence length="83" mass="9208">MSIDWMTALADKLERAADTRPRWSSPLKLAKAIDPKIVVTPALKLIDEALTRAYQTPDSRLMINVSPQTGKARQPHAGFLCGY</sequence>
<gene>
    <name evidence="1" type="ORF">BC102111_01669</name>
</gene>
<dbReference type="Proteomes" id="UP000234333">
    <property type="component" value="Unassembled WGS sequence"/>
</dbReference>
<evidence type="ECO:0000313" key="2">
    <source>
        <dbReference type="Proteomes" id="UP000234333"/>
    </source>
</evidence>
<organism evidence="1 2">
    <name type="scientific">Brevibacterium casei CIP 102111</name>
    <dbReference type="NCBI Taxonomy" id="1255625"/>
    <lineage>
        <taxon>Bacteria</taxon>
        <taxon>Bacillati</taxon>
        <taxon>Actinomycetota</taxon>
        <taxon>Actinomycetes</taxon>
        <taxon>Micrococcales</taxon>
        <taxon>Brevibacteriaceae</taxon>
        <taxon>Brevibacterium</taxon>
    </lineage>
</organism>
<dbReference type="GeneID" id="99775343"/>
<dbReference type="RefSeq" id="WP_180960600.1">
    <property type="nucleotide sequence ID" value="NZ_FXZC01000003.1"/>
</dbReference>
<proteinExistence type="predicted"/>
<accession>A0A2H1IWR9</accession>
<protein>
    <submittedName>
        <fullName evidence="1">Uncharacterized protein</fullName>
    </submittedName>
</protein>
<reference evidence="2" key="1">
    <citation type="submission" date="2017-03" db="EMBL/GenBank/DDBJ databases">
        <authorList>
            <person name="Monnet C."/>
        </authorList>
    </citation>
    <scope>NUCLEOTIDE SEQUENCE [LARGE SCALE GENOMIC DNA]</scope>
    <source>
        <strain evidence="2">CIP 102111</strain>
    </source>
</reference>
<dbReference type="AlphaFoldDB" id="A0A2H1IWR9"/>
<evidence type="ECO:0000313" key="1">
    <source>
        <dbReference type="EMBL" id="SMX79614.1"/>
    </source>
</evidence>
<name>A0A2H1IWR9_9MICO</name>